<comment type="caution">
    <text evidence="2">The sequence shown here is derived from an EMBL/GenBank/DDBJ whole genome shotgun (WGS) entry which is preliminary data.</text>
</comment>
<dbReference type="Proteomes" id="UP000596742">
    <property type="component" value="Unassembled WGS sequence"/>
</dbReference>
<dbReference type="OrthoDB" id="6198236at2759"/>
<evidence type="ECO:0000256" key="1">
    <source>
        <dbReference type="SAM" id="MobiDB-lite"/>
    </source>
</evidence>
<evidence type="ECO:0000313" key="2">
    <source>
        <dbReference type="EMBL" id="VDI59138.1"/>
    </source>
</evidence>
<reference evidence="2" key="1">
    <citation type="submission" date="2018-11" db="EMBL/GenBank/DDBJ databases">
        <authorList>
            <person name="Alioto T."/>
            <person name="Alioto T."/>
        </authorList>
    </citation>
    <scope>NUCLEOTIDE SEQUENCE</scope>
</reference>
<name>A0A8B6G5T7_MYTGA</name>
<dbReference type="EMBL" id="UYJE01007916">
    <property type="protein sequence ID" value="VDI59138.1"/>
    <property type="molecule type" value="Genomic_DNA"/>
</dbReference>
<dbReference type="AlphaFoldDB" id="A0A8B6G5T7"/>
<proteinExistence type="predicted"/>
<sequence>MLINVQEGPNSDEGLNGDEGPNSDEGTNGDEGPNSDEGPNGDEGPNSDEGSNGDEGPNISIVKGNFIINVQQIFPCELRIESIYVFNILLLQQCTNTEK</sequence>
<organism evidence="2 3">
    <name type="scientific">Mytilus galloprovincialis</name>
    <name type="common">Mediterranean mussel</name>
    <dbReference type="NCBI Taxonomy" id="29158"/>
    <lineage>
        <taxon>Eukaryota</taxon>
        <taxon>Metazoa</taxon>
        <taxon>Spiralia</taxon>
        <taxon>Lophotrochozoa</taxon>
        <taxon>Mollusca</taxon>
        <taxon>Bivalvia</taxon>
        <taxon>Autobranchia</taxon>
        <taxon>Pteriomorphia</taxon>
        <taxon>Mytilida</taxon>
        <taxon>Mytiloidea</taxon>
        <taxon>Mytilidae</taxon>
        <taxon>Mytilinae</taxon>
        <taxon>Mytilus</taxon>
    </lineage>
</organism>
<protein>
    <submittedName>
        <fullName evidence="2">Uncharacterized protein</fullName>
    </submittedName>
</protein>
<accession>A0A8B6G5T7</accession>
<evidence type="ECO:0000313" key="3">
    <source>
        <dbReference type="Proteomes" id="UP000596742"/>
    </source>
</evidence>
<feature type="region of interest" description="Disordered" evidence="1">
    <location>
        <begin position="1"/>
        <end position="60"/>
    </location>
</feature>
<keyword evidence="3" id="KW-1185">Reference proteome</keyword>
<gene>
    <name evidence="2" type="ORF">MGAL_10B084619</name>
</gene>